<dbReference type="GO" id="GO:0005886">
    <property type="term" value="C:plasma membrane"/>
    <property type="evidence" value="ECO:0007669"/>
    <property type="project" value="UniProtKB-SubCell"/>
</dbReference>
<comment type="function">
    <text evidence="6">Catalyzes the glycosylation of 4,4'-diaponeurosporenoate, i.e. the esterification of glucose at the C1'' position with the carboxyl group of 4,4'-diaponeurosporenic acid, to form glycosyl-4,4'-diaponeurosporenoate. This is a step in the biosynthesis of staphyloxanthin, an orange pigment present in most staphylococci strains.</text>
</comment>
<organism evidence="11 12">
    <name type="scientific">Tumidithrix elongata BACA0141</name>
    <dbReference type="NCBI Taxonomy" id="2716417"/>
    <lineage>
        <taxon>Bacteria</taxon>
        <taxon>Bacillati</taxon>
        <taxon>Cyanobacteriota</taxon>
        <taxon>Cyanophyceae</taxon>
        <taxon>Pseudanabaenales</taxon>
        <taxon>Pseudanabaenaceae</taxon>
        <taxon>Tumidithrix</taxon>
        <taxon>Tumidithrix elongata</taxon>
    </lineage>
</organism>
<dbReference type="CDD" id="cd02522">
    <property type="entry name" value="GT_2_like_a"/>
    <property type="match status" value="1"/>
</dbReference>
<keyword evidence="12" id="KW-1185">Reference proteome</keyword>
<dbReference type="PANTHER" id="PTHR43646">
    <property type="entry name" value="GLYCOSYLTRANSFERASE"/>
    <property type="match status" value="1"/>
</dbReference>
<dbReference type="Gene3D" id="3.90.550.10">
    <property type="entry name" value="Spore Coat Polysaccharide Biosynthesis Protein SpsA, Chain A"/>
    <property type="match status" value="1"/>
</dbReference>
<dbReference type="InterPro" id="IPR001173">
    <property type="entry name" value="Glyco_trans_2-like"/>
</dbReference>
<protein>
    <recommendedName>
        <fullName evidence="9">4,4'-diaponeurosporenoate glycosyltransferase</fullName>
    </recommendedName>
</protein>
<reference evidence="11" key="1">
    <citation type="submission" date="2024-01" db="EMBL/GenBank/DDBJ databases">
        <title>Bank of Algae and Cyanobacteria of the Azores (BACA) strain genomes.</title>
        <authorList>
            <person name="Luz R."/>
            <person name="Cordeiro R."/>
            <person name="Fonseca A."/>
            <person name="Goncalves V."/>
        </authorList>
    </citation>
    <scope>NUCLEOTIDE SEQUENCE</scope>
    <source>
        <strain evidence="11">BACA0141</strain>
    </source>
</reference>
<name>A0AAW9Q538_9CYAN</name>
<proteinExistence type="inferred from homology"/>
<dbReference type="RefSeq" id="WP_330484783.1">
    <property type="nucleotide sequence ID" value="NZ_JAZBJZ010000073.1"/>
</dbReference>
<comment type="pathway">
    <text evidence="7">Carotenoid biosynthesis; staphyloxanthin biosynthesis; staphyloxanthin from farnesyl diphosphate: step 4/5.</text>
</comment>
<comment type="subcellular location">
    <subcellularLocation>
        <location evidence="1">Cell membrane</location>
    </subcellularLocation>
</comment>
<gene>
    <name evidence="11" type="ORF">V2H45_16540</name>
</gene>
<dbReference type="InterPro" id="IPR029044">
    <property type="entry name" value="Nucleotide-diphossugar_trans"/>
</dbReference>
<evidence type="ECO:0000256" key="2">
    <source>
        <dbReference type="ARBA" id="ARBA00022475"/>
    </source>
</evidence>
<evidence type="ECO:0000256" key="6">
    <source>
        <dbReference type="ARBA" id="ARBA00037281"/>
    </source>
</evidence>
<feature type="domain" description="Glycosyltransferase 2-like" evidence="10">
    <location>
        <begin position="225"/>
        <end position="320"/>
    </location>
</feature>
<dbReference type="Pfam" id="PF00535">
    <property type="entry name" value="Glycos_transf_2"/>
    <property type="match status" value="1"/>
</dbReference>
<evidence type="ECO:0000256" key="8">
    <source>
        <dbReference type="ARBA" id="ARBA00038120"/>
    </source>
</evidence>
<dbReference type="AlphaFoldDB" id="A0AAW9Q538"/>
<evidence type="ECO:0000256" key="5">
    <source>
        <dbReference type="ARBA" id="ARBA00023136"/>
    </source>
</evidence>
<evidence type="ECO:0000313" key="12">
    <source>
        <dbReference type="Proteomes" id="UP001333818"/>
    </source>
</evidence>
<dbReference type="NCBIfam" id="TIGR04282">
    <property type="entry name" value="glyco_like_cofC"/>
    <property type="match status" value="1"/>
</dbReference>
<dbReference type="EMBL" id="JAZBJZ010000073">
    <property type="protein sequence ID" value="MEE3718350.1"/>
    <property type="molecule type" value="Genomic_DNA"/>
</dbReference>
<dbReference type="InterPro" id="IPR026461">
    <property type="entry name" value="Trfase_2_rSAM/seldom_assoc"/>
</dbReference>
<keyword evidence="4" id="KW-0808">Transferase</keyword>
<dbReference type="Proteomes" id="UP001333818">
    <property type="component" value="Unassembled WGS sequence"/>
</dbReference>
<evidence type="ECO:0000313" key="11">
    <source>
        <dbReference type="EMBL" id="MEE3718350.1"/>
    </source>
</evidence>
<evidence type="ECO:0000259" key="10">
    <source>
        <dbReference type="Pfam" id="PF00535"/>
    </source>
</evidence>
<dbReference type="InterPro" id="IPR018641">
    <property type="entry name" value="Trfase_1_rSAM/seldom-assoc"/>
</dbReference>
<comment type="caution">
    <text evidence="11">The sequence shown here is derived from an EMBL/GenBank/DDBJ whole genome shotgun (WGS) entry which is preliminary data.</text>
</comment>
<accession>A0AAW9Q538</accession>
<dbReference type="PANTHER" id="PTHR43646:SF2">
    <property type="entry name" value="GLYCOSYLTRANSFERASE 2-LIKE DOMAIN-CONTAINING PROTEIN"/>
    <property type="match status" value="1"/>
</dbReference>
<dbReference type="SUPFAM" id="SSF53448">
    <property type="entry name" value="Nucleotide-diphospho-sugar transferases"/>
    <property type="match status" value="2"/>
</dbReference>
<evidence type="ECO:0000256" key="1">
    <source>
        <dbReference type="ARBA" id="ARBA00004236"/>
    </source>
</evidence>
<evidence type="ECO:0000256" key="9">
    <source>
        <dbReference type="ARBA" id="ARBA00040345"/>
    </source>
</evidence>
<sequence length="447" mass="49725">MGLTESFPAVRECLIVFARYPEIGKVKTRLIPALGAEAATSLYKEMAEHTLEQARTLRQNRESLSIQVWFTGGNETQMQAWLGNDLAYHIQIEGDLGDRMAHALQSAIAQGYQSVAIVGTDCPELDAKILDRGFRELQEQELVLGPAKDGGYYLIGLQRFVPELFAEIPWSTSEVFQRTVEIAERLGLTRFDLPSLSDIDTKADVAIWECVKLAKDAAQNLPRISVVIPALNEAENLPRVLKAVRNSINVEIILVDGGSADETIQIAESLGAQAIAGKRGRAAQMNLGATVAKGEILLFLHADTILPNGFDRFVRQTLQSPNVVAGAFELGIDSDALGLRWIEWGVKLRSHLCQMPYGDQVIFLKTSLFRRMGGFPELPIMEDFELVRRLKRQGRIAIAPASVLTSSRRWQKLSIVRTTLINQAIVIGYYLGIPPSTLAKWYRDRRK</sequence>
<evidence type="ECO:0000256" key="4">
    <source>
        <dbReference type="ARBA" id="ARBA00022679"/>
    </source>
</evidence>
<keyword evidence="3" id="KW-0328">Glycosyltransferase</keyword>
<dbReference type="NCBIfam" id="TIGR04283">
    <property type="entry name" value="glyco_like_mftF"/>
    <property type="match status" value="1"/>
</dbReference>
<dbReference type="GO" id="GO:0016757">
    <property type="term" value="F:glycosyltransferase activity"/>
    <property type="evidence" value="ECO:0007669"/>
    <property type="project" value="UniProtKB-KW"/>
</dbReference>
<evidence type="ECO:0000256" key="7">
    <source>
        <dbReference type="ARBA" id="ARBA00037904"/>
    </source>
</evidence>
<keyword evidence="5" id="KW-0472">Membrane</keyword>
<comment type="similarity">
    <text evidence="8">Belongs to the glycosyltransferase 2 family. CrtQ subfamily.</text>
</comment>
<dbReference type="Pfam" id="PF09837">
    <property type="entry name" value="DUF2064"/>
    <property type="match status" value="1"/>
</dbReference>
<evidence type="ECO:0000256" key="3">
    <source>
        <dbReference type="ARBA" id="ARBA00022676"/>
    </source>
</evidence>
<keyword evidence="2" id="KW-1003">Cell membrane</keyword>